<dbReference type="GO" id="GO:0051287">
    <property type="term" value="F:NAD binding"/>
    <property type="evidence" value="ECO:0007669"/>
    <property type="project" value="InterPro"/>
</dbReference>
<dbReference type="EMBL" id="UINC01073776">
    <property type="protein sequence ID" value="SVC10413.1"/>
    <property type="molecule type" value="Genomic_DNA"/>
</dbReference>
<dbReference type="InterPro" id="IPR036291">
    <property type="entry name" value="NAD(P)-bd_dom_sf"/>
</dbReference>
<dbReference type="SUPFAM" id="SSF51735">
    <property type="entry name" value="NAD(P)-binding Rossmann-fold domains"/>
    <property type="match status" value="1"/>
</dbReference>
<evidence type="ECO:0000313" key="2">
    <source>
        <dbReference type="EMBL" id="SVC10413.1"/>
    </source>
</evidence>
<dbReference type="AlphaFoldDB" id="A0A382JGY4"/>
<reference evidence="2" key="1">
    <citation type="submission" date="2018-05" db="EMBL/GenBank/DDBJ databases">
        <authorList>
            <person name="Lanie J.A."/>
            <person name="Ng W.-L."/>
            <person name="Kazmierczak K.M."/>
            <person name="Andrzejewski T.M."/>
            <person name="Davidsen T.M."/>
            <person name="Wayne K.J."/>
            <person name="Tettelin H."/>
            <person name="Glass J.I."/>
            <person name="Rusch D."/>
            <person name="Podicherti R."/>
            <person name="Tsui H.-C.T."/>
            <person name="Winkler M.E."/>
        </authorList>
    </citation>
    <scope>NUCLEOTIDE SEQUENCE</scope>
</reference>
<feature type="domain" description="Glycerol-3-phosphate dehydrogenase NAD-dependent N-terminal" evidence="1">
    <location>
        <begin position="11"/>
        <end position="66"/>
    </location>
</feature>
<evidence type="ECO:0000259" key="1">
    <source>
        <dbReference type="Pfam" id="PF01210"/>
    </source>
</evidence>
<protein>
    <recommendedName>
        <fullName evidence="1">Glycerol-3-phosphate dehydrogenase NAD-dependent N-terminal domain-containing protein</fullName>
    </recommendedName>
</protein>
<accession>A0A382JGY4</accession>
<dbReference type="InterPro" id="IPR011128">
    <property type="entry name" value="G3P_DH_NAD-dep_N"/>
</dbReference>
<name>A0A382JGY4_9ZZZZ</name>
<sequence>MRKAKRVFQRIAVVGAGGFGTAIAHYLAELPSERHGGVVLYGRDAMVIDSINSLHRHPSRFQDFHLSP</sequence>
<dbReference type="Pfam" id="PF01210">
    <property type="entry name" value="NAD_Gly3P_dh_N"/>
    <property type="match status" value="1"/>
</dbReference>
<gene>
    <name evidence="2" type="ORF">METZ01_LOCUS263267</name>
</gene>
<dbReference type="Gene3D" id="3.40.50.720">
    <property type="entry name" value="NAD(P)-binding Rossmann-like Domain"/>
    <property type="match status" value="1"/>
</dbReference>
<dbReference type="GO" id="GO:0016616">
    <property type="term" value="F:oxidoreductase activity, acting on the CH-OH group of donors, NAD or NADP as acceptor"/>
    <property type="evidence" value="ECO:0007669"/>
    <property type="project" value="InterPro"/>
</dbReference>
<proteinExistence type="predicted"/>
<feature type="non-terminal residue" evidence="2">
    <location>
        <position position="68"/>
    </location>
</feature>
<dbReference type="GO" id="GO:0046168">
    <property type="term" value="P:glycerol-3-phosphate catabolic process"/>
    <property type="evidence" value="ECO:0007669"/>
    <property type="project" value="InterPro"/>
</dbReference>
<organism evidence="2">
    <name type="scientific">marine metagenome</name>
    <dbReference type="NCBI Taxonomy" id="408172"/>
    <lineage>
        <taxon>unclassified sequences</taxon>
        <taxon>metagenomes</taxon>
        <taxon>ecological metagenomes</taxon>
    </lineage>
</organism>